<dbReference type="Proteomes" id="UP000292564">
    <property type="component" value="Unassembled WGS sequence"/>
</dbReference>
<comment type="caution">
    <text evidence="2">The sequence shown here is derived from an EMBL/GenBank/DDBJ whole genome shotgun (WGS) entry which is preliminary data.</text>
</comment>
<dbReference type="EMBL" id="SHKY01000002">
    <property type="protein sequence ID" value="RZU46618.1"/>
    <property type="molecule type" value="Genomic_DNA"/>
</dbReference>
<keyword evidence="1" id="KW-0472">Membrane</keyword>
<organism evidence="2 3">
    <name type="scientific">Krasilnikovia cinnamomea</name>
    <dbReference type="NCBI Taxonomy" id="349313"/>
    <lineage>
        <taxon>Bacteria</taxon>
        <taxon>Bacillati</taxon>
        <taxon>Actinomycetota</taxon>
        <taxon>Actinomycetes</taxon>
        <taxon>Micromonosporales</taxon>
        <taxon>Micromonosporaceae</taxon>
        <taxon>Krasilnikovia</taxon>
    </lineage>
</organism>
<keyword evidence="1" id="KW-1133">Transmembrane helix</keyword>
<dbReference type="AlphaFoldDB" id="A0A4Q7Z846"/>
<keyword evidence="3" id="KW-1185">Reference proteome</keyword>
<evidence type="ECO:0000256" key="1">
    <source>
        <dbReference type="SAM" id="Phobius"/>
    </source>
</evidence>
<sequence>MSAFRGHVLNKERLTHATVVVMAMLAVYGNGEKLSFVDAPKVVVAPVIAVAIAHGFSDVLHALAVRQRHLTGPE</sequence>
<gene>
    <name evidence="2" type="ORF">EV385_6693</name>
</gene>
<reference evidence="2 3" key="1">
    <citation type="submission" date="2019-02" db="EMBL/GenBank/DDBJ databases">
        <title>Sequencing the genomes of 1000 actinobacteria strains.</title>
        <authorList>
            <person name="Klenk H.-P."/>
        </authorList>
    </citation>
    <scope>NUCLEOTIDE SEQUENCE [LARGE SCALE GENOMIC DNA]</scope>
    <source>
        <strain evidence="2 3">DSM 45162</strain>
    </source>
</reference>
<proteinExistence type="predicted"/>
<evidence type="ECO:0000313" key="3">
    <source>
        <dbReference type="Proteomes" id="UP000292564"/>
    </source>
</evidence>
<protein>
    <submittedName>
        <fullName evidence="2">Uncharacterized protein</fullName>
    </submittedName>
</protein>
<feature type="transmembrane region" description="Helical" evidence="1">
    <location>
        <begin position="43"/>
        <end position="65"/>
    </location>
</feature>
<keyword evidence="1" id="KW-0812">Transmembrane</keyword>
<name>A0A4Q7Z846_9ACTN</name>
<feature type="transmembrane region" description="Helical" evidence="1">
    <location>
        <begin position="14"/>
        <end position="31"/>
    </location>
</feature>
<accession>A0A4Q7Z846</accession>
<evidence type="ECO:0000313" key="2">
    <source>
        <dbReference type="EMBL" id="RZU46618.1"/>
    </source>
</evidence>